<proteinExistence type="predicted"/>
<sequence>MAQDLTPKEFDELDELLAHTPGDLEAMDVAMLDGYLCGVLVQPDVLPMAEWLPAVLDAESRPLPADADPAWLARVQALIERRHAALREALADEQWFDPLVLQLADDAEPDPEEDPAFTALPAVSKPLVPFASGFVTAINAFPNGLLSLTHDDIQQALDRICRHLPSTTDEERATTAALDVDVPLKTLDDAVEDLVMAVVDLDAITSSERFHVEQRVRDTPKVGRNDPCPCGSGKKYKACHGKT</sequence>
<gene>
    <name evidence="1" type="ORF">EOD73_11955</name>
</gene>
<dbReference type="AlphaFoldDB" id="A0A3S2WPM1"/>
<dbReference type="SUPFAM" id="SSF101327">
    <property type="entry name" value="YgfB-like"/>
    <property type="match status" value="1"/>
</dbReference>
<dbReference type="Pfam" id="PF02810">
    <property type="entry name" value="SEC-C"/>
    <property type="match status" value="1"/>
</dbReference>
<evidence type="ECO:0000313" key="2">
    <source>
        <dbReference type="Proteomes" id="UP000288587"/>
    </source>
</evidence>
<organism evidence="1 2">
    <name type="scientific">Inhella crocodyli</name>
    <dbReference type="NCBI Taxonomy" id="2499851"/>
    <lineage>
        <taxon>Bacteria</taxon>
        <taxon>Pseudomonadati</taxon>
        <taxon>Pseudomonadota</taxon>
        <taxon>Betaproteobacteria</taxon>
        <taxon>Burkholderiales</taxon>
        <taxon>Sphaerotilaceae</taxon>
        <taxon>Inhella</taxon>
    </lineage>
</organism>
<dbReference type="InterPro" id="IPR011978">
    <property type="entry name" value="YgfB-like"/>
</dbReference>
<dbReference type="OrthoDB" id="570299at2"/>
<dbReference type="InterPro" id="IPR004027">
    <property type="entry name" value="SEC_C_motif"/>
</dbReference>
<dbReference type="EMBL" id="SACM01000003">
    <property type="protein sequence ID" value="RVT84836.1"/>
    <property type="molecule type" value="Genomic_DNA"/>
</dbReference>
<comment type="caution">
    <text evidence="1">The sequence shown here is derived from an EMBL/GenBank/DDBJ whole genome shotgun (WGS) entry which is preliminary data.</text>
</comment>
<dbReference type="RefSeq" id="WP_127683238.1">
    <property type="nucleotide sequence ID" value="NZ_SACM01000003.1"/>
</dbReference>
<reference evidence="1 2" key="1">
    <citation type="submission" date="2019-01" db="EMBL/GenBank/DDBJ databases">
        <authorList>
            <person name="Chen W.-M."/>
        </authorList>
    </citation>
    <scope>NUCLEOTIDE SEQUENCE [LARGE SCALE GENOMIC DNA]</scope>
    <source>
        <strain evidence="1 2">CCP-18</strain>
    </source>
</reference>
<dbReference type="SUPFAM" id="SSF103642">
    <property type="entry name" value="Sec-C motif"/>
    <property type="match status" value="1"/>
</dbReference>
<dbReference type="Gene3D" id="3.10.450.50">
    <property type="match status" value="1"/>
</dbReference>
<keyword evidence="2" id="KW-1185">Reference proteome</keyword>
<dbReference type="Pfam" id="PF03695">
    <property type="entry name" value="UPF0149"/>
    <property type="match status" value="1"/>
</dbReference>
<dbReference type="NCBIfam" id="TIGR02292">
    <property type="entry name" value="ygfB_yecA"/>
    <property type="match status" value="1"/>
</dbReference>
<dbReference type="Proteomes" id="UP000288587">
    <property type="component" value="Unassembled WGS sequence"/>
</dbReference>
<accession>A0A3S2WPM1</accession>
<evidence type="ECO:0000313" key="1">
    <source>
        <dbReference type="EMBL" id="RVT84836.1"/>
    </source>
</evidence>
<dbReference type="PANTHER" id="PTHR33747">
    <property type="entry name" value="UPF0225 PROTEIN SCO1677"/>
    <property type="match status" value="1"/>
</dbReference>
<dbReference type="PANTHER" id="PTHR33747:SF1">
    <property type="entry name" value="ADENYLATE CYCLASE-ASSOCIATED CAP C-TERMINAL DOMAIN-CONTAINING PROTEIN"/>
    <property type="match status" value="1"/>
</dbReference>
<dbReference type="InterPro" id="IPR036255">
    <property type="entry name" value="YgfB-like_sf"/>
</dbReference>
<name>A0A3S2WPM1_9BURK</name>
<protein>
    <submittedName>
        <fullName evidence="1">YecA family protein</fullName>
    </submittedName>
</protein>